<sequence length="629" mass="70059">MEKPIDGSAYHASLAARVDRNLRVYDELSRLVTANIEVSDSPRQTSDYRFASVQDLRRMRAFIKDSRTQPPDKIKTTKPITHIKQVSKASSTPTQHSSQEDKELEPSTPEGGEEADGHEKIMLAKYHRTDPFVSDVYGVFTAFDQRQAQRAADAAARANSQGRALAQQRISSAERRANETLTRREQQLTSICSSASRAPSLRRRQGGNICSIDKDWLEVYAYKGYPNFLPSTEDENHKKRPRPKTGQGTRSTYAHRQSPSTGKISACQENAPPPEHPSPPRTLGISGLQLAVREDRDITLDPTPPSAKDVPNLRQQKHARFALADPELLQPPPPPPPGNCSYPISKHASEMLTHGKDRAKRCIRRHQLTIEQGQVTIDAAELAGATGSIITQRLATIASNELSNKTIERAQKLRATVAEEASGTLDVEFPEPEDLANSFNYVSTEEVGKYKRLFEMLRDDTLLDKLERAETLEVYQKRIAEYNNIVAECELTATMTQADKDRNSEATAIMRSALPQDKMITFAAYSALSTMNTITYKKELVGKLLSIKKTLAKTDLTDNSSKMGLYLSAKAILQPLLDARKAARKYTDNRIVCVPGQTGIGAIRQTLQNIRPESAPSPIRFWDIPEITQ</sequence>
<keyword evidence="3" id="KW-1185">Reference proteome</keyword>
<feature type="region of interest" description="Disordered" evidence="1">
    <location>
        <begin position="227"/>
        <end position="284"/>
    </location>
</feature>
<reference evidence="2 3" key="1">
    <citation type="submission" date="2019-05" db="EMBL/GenBank/DDBJ databases">
        <title>The compact genome of Giardia muris reveals important steps in the evolution of intestinal protozoan parasites.</title>
        <authorList>
            <person name="Xu F."/>
            <person name="Jimenez-Gonzalez A."/>
            <person name="Einarsson E."/>
            <person name="Astvaldsson A."/>
            <person name="Peirasmaki D."/>
            <person name="Eckmann L."/>
            <person name="Andersson J.O."/>
            <person name="Svard S.G."/>
            <person name="Jerlstrom-Hultqvist J."/>
        </authorList>
    </citation>
    <scope>NUCLEOTIDE SEQUENCE [LARGE SCALE GENOMIC DNA]</scope>
    <source>
        <strain evidence="2 3">Roberts-Thomson</strain>
    </source>
</reference>
<feature type="compositionally biased region" description="Polar residues" evidence="1">
    <location>
        <begin position="246"/>
        <end position="263"/>
    </location>
</feature>
<evidence type="ECO:0000313" key="3">
    <source>
        <dbReference type="Proteomes" id="UP000315496"/>
    </source>
</evidence>
<dbReference type="EMBL" id="VDLU01000001">
    <property type="protein sequence ID" value="TNJ29495.1"/>
    <property type="molecule type" value="Genomic_DNA"/>
</dbReference>
<gene>
    <name evidence="2" type="ORF">GMRT_10212</name>
</gene>
<feature type="compositionally biased region" description="Polar residues" evidence="1">
    <location>
        <begin position="87"/>
        <end position="97"/>
    </location>
</feature>
<evidence type="ECO:0000313" key="2">
    <source>
        <dbReference type="EMBL" id="TNJ29495.1"/>
    </source>
</evidence>
<feature type="compositionally biased region" description="Pro residues" evidence="1">
    <location>
        <begin position="271"/>
        <end position="280"/>
    </location>
</feature>
<feature type="region of interest" description="Disordered" evidence="1">
    <location>
        <begin position="62"/>
        <end position="115"/>
    </location>
</feature>
<organism evidence="2 3">
    <name type="scientific">Giardia muris</name>
    <dbReference type="NCBI Taxonomy" id="5742"/>
    <lineage>
        <taxon>Eukaryota</taxon>
        <taxon>Metamonada</taxon>
        <taxon>Diplomonadida</taxon>
        <taxon>Hexamitidae</taxon>
        <taxon>Giardiinae</taxon>
        <taxon>Giardia</taxon>
    </lineage>
</organism>
<proteinExistence type="predicted"/>
<accession>A0A4Z1SXE7</accession>
<dbReference type="Proteomes" id="UP000315496">
    <property type="component" value="Chromosome 1"/>
</dbReference>
<feature type="compositionally biased region" description="Basic and acidic residues" evidence="1">
    <location>
        <begin position="172"/>
        <end position="185"/>
    </location>
</feature>
<evidence type="ECO:0000256" key="1">
    <source>
        <dbReference type="SAM" id="MobiDB-lite"/>
    </source>
</evidence>
<comment type="caution">
    <text evidence="2">The sequence shown here is derived from an EMBL/GenBank/DDBJ whole genome shotgun (WGS) entry which is preliminary data.</text>
</comment>
<dbReference type="OrthoDB" id="10254744at2759"/>
<feature type="region of interest" description="Disordered" evidence="1">
    <location>
        <begin position="159"/>
        <end position="185"/>
    </location>
</feature>
<protein>
    <submittedName>
        <fullName evidence="2">Uncharacterized protein</fullName>
    </submittedName>
</protein>
<dbReference type="AlphaFoldDB" id="A0A4Z1SXE7"/>
<feature type="compositionally biased region" description="Basic and acidic residues" evidence="1">
    <location>
        <begin position="62"/>
        <end position="75"/>
    </location>
</feature>
<dbReference type="VEuPathDB" id="GiardiaDB:GMRT_10212"/>
<name>A0A4Z1SXE7_GIAMU</name>